<protein>
    <submittedName>
        <fullName evidence="3">Transmembrane glyco NMB</fullName>
    </submittedName>
</protein>
<feature type="transmembrane region" description="Helical" evidence="1">
    <location>
        <begin position="12"/>
        <end position="35"/>
    </location>
</feature>
<evidence type="ECO:0000259" key="2">
    <source>
        <dbReference type="Pfam" id="PF20433"/>
    </source>
</evidence>
<dbReference type="GO" id="GO:0005886">
    <property type="term" value="C:plasma membrane"/>
    <property type="evidence" value="ECO:0007669"/>
    <property type="project" value="TreeGrafter"/>
</dbReference>
<dbReference type="GO" id="GO:0005178">
    <property type="term" value="F:integrin binding"/>
    <property type="evidence" value="ECO:0007669"/>
    <property type="project" value="TreeGrafter"/>
</dbReference>
<evidence type="ECO:0000313" key="4">
    <source>
        <dbReference type="Proteomes" id="UP001295444"/>
    </source>
</evidence>
<feature type="domain" description="PKAT KLD" evidence="2">
    <location>
        <begin position="74"/>
        <end position="119"/>
    </location>
</feature>
<reference evidence="3" key="1">
    <citation type="submission" date="2022-03" db="EMBL/GenBank/DDBJ databases">
        <authorList>
            <person name="Alioto T."/>
            <person name="Alioto T."/>
            <person name="Gomez Garrido J."/>
        </authorList>
    </citation>
    <scope>NUCLEOTIDE SEQUENCE</scope>
</reference>
<name>A0AAD1RWH8_PELCU</name>
<dbReference type="PANTHER" id="PTHR11861">
    <property type="entry name" value="MELANOCYTE PROTEIN PMEL 17-RELATED"/>
    <property type="match status" value="1"/>
</dbReference>
<keyword evidence="1" id="KW-0472">Membrane</keyword>
<proteinExistence type="predicted"/>
<gene>
    <name evidence="3" type="ORF">PECUL_23A049421</name>
</gene>
<dbReference type="PANTHER" id="PTHR11861:SF11">
    <property type="entry name" value="TRANSMEMBRANE GLYCOPROTEIN NMB"/>
    <property type="match status" value="1"/>
</dbReference>
<dbReference type="GO" id="GO:0007155">
    <property type="term" value="P:cell adhesion"/>
    <property type="evidence" value="ECO:0007669"/>
    <property type="project" value="TreeGrafter"/>
</dbReference>
<dbReference type="AlphaFoldDB" id="A0AAD1RWH8"/>
<dbReference type="InterPro" id="IPR046846">
    <property type="entry name" value="PKAT_KLD"/>
</dbReference>
<organism evidence="3 4">
    <name type="scientific">Pelobates cultripes</name>
    <name type="common">Western spadefoot toad</name>
    <dbReference type="NCBI Taxonomy" id="61616"/>
    <lineage>
        <taxon>Eukaryota</taxon>
        <taxon>Metazoa</taxon>
        <taxon>Chordata</taxon>
        <taxon>Craniata</taxon>
        <taxon>Vertebrata</taxon>
        <taxon>Euteleostomi</taxon>
        <taxon>Amphibia</taxon>
        <taxon>Batrachia</taxon>
        <taxon>Anura</taxon>
        <taxon>Pelobatoidea</taxon>
        <taxon>Pelobatidae</taxon>
        <taxon>Pelobates</taxon>
    </lineage>
</organism>
<keyword evidence="4" id="KW-1185">Reference proteome</keyword>
<evidence type="ECO:0000256" key="1">
    <source>
        <dbReference type="SAM" id="Phobius"/>
    </source>
</evidence>
<accession>A0AAD1RWH8</accession>
<dbReference type="EMBL" id="OW240915">
    <property type="protein sequence ID" value="CAH2282625.1"/>
    <property type="molecule type" value="Genomic_DNA"/>
</dbReference>
<keyword evidence="1" id="KW-1133">Transmembrane helix</keyword>
<keyword evidence="1 3" id="KW-0812">Transmembrane</keyword>
<evidence type="ECO:0000313" key="3">
    <source>
        <dbReference type="EMBL" id="CAH2282625.1"/>
    </source>
</evidence>
<feature type="transmembrane region" description="Helical" evidence="1">
    <location>
        <begin position="152"/>
        <end position="171"/>
    </location>
</feature>
<dbReference type="InterPro" id="IPR045219">
    <property type="entry name" value="PKAT"/>
</dbReference>
<dbReference type="Pfam" id="PF20433">
    <property type="entry name" value="PKAT_KLD"/>
    <property type="match status" value="1"/>
</dbReference>
<sequence length="221" mass="23946">MNYSEILLEIECMCFMHFYVAIVGAAAAMVSRGLFRGHHDSGGRAVMQTGEGLWAHMRESVLRTPAVTANIHCIPTDACTIISDSTCTIPQNEVCDEVVTTDECLVTLRRAFTGPGTYCVNITLGDDASLALASTLVSVSEGIGTPAPVKEILIYLGILAVIAVALGALLYKKYKGYKRIDTAYHNRTNEGLSVTFNQIKSSLLKRNDEHHPLLKTKAGVI</sequence>
<dbReference type="Proteomes" id="UP001295444">
    <property type="component" value="Chromosome 04"/>
</dbReference>